<feature type="region of interest" description="Disordered" evidence="1">
    <location>
        <begin position="1"/>
        <end position="20"/>
    </location>
</feature>
<evidence type="ECO:0000313" key="2">
    <source>
        <dbReference type="EMBL" id="CAA9481230.1"/>
    </source>
</evidence>
<organism evidence="2">
    <name type="scientific">uncultured Solirubrobacterales bacterium</name>
    <dbReference type="NCBI Taxonomy" id="768556"/>
    <lineage>
        <taxon>Bacteria</taxon>
        <taxon>Bacillati</taxon>
        <taxon>Actinomycetota</taxon>
        <taxon>Thermoleophilia</taxon>
        <taxon>Solirubrobacterales</taxon>
        <taxon>environmental samples</taxon>
    </lineage>
</organism>
<gene>
    <name evidence="2" type="ORF">AVDCRST_MAG45-185</name>
</gene>
<feature type="compositionally biased region" description="Basic and acidic residues" evidence="1">
    <location>
        <begin position="7"/>
        <end position="19"/>
    </location>
</feature>
<reference evidence="2" key="1">
    <citation type="submission" date="2020-02" db="EMBL/GenBank/DDBJ databases">
        <authorList>
            <person name="Meier V. D."/>
        </authorList>
    </citation>
    <scope>NUCLEOTIDE SEQUENCE</scope>
    <source>
        <strain evidence="2">AVDCRST_MAG45</strain>
    </source>
</reference>
<dbReference type="EMBL" id="CADCVU010000013">
    <property type="protein sequence ID" value="CAA9481230.1"/>
    <property type="molecule type" value="Genomic_DNA"/>
</dbReference>
<dbReference type="AlphaFoldDB" id="A0A6J4RSU1"/>
<protein>
    <submittedName>
        <fullName evidence="2">Uncharacterized protein</fullName>
    </submittedName>
</protein>
<evidence type="ECO:0000256" key="1">
    <source>
        <dbReference type="SAM" id="MobiDB-lite"/>
    </source>
</evidence>
<sequence length="93" mass="10705">MRIAAIGDRRRFREREASRRMPKTKRVTCEDCYFRQNMLCALALDEPCVTFRSAAHGLRPERQLSFVFRTQRTRTAYAFPQPVGAPAPAVSSK</sequence>
<proteinExistence type="predicted"/>
<name>A0A6J4RSU1_9ACTN</name>
<accession>A0A6J4RSU1</accession>